<feature type="domain" description="Nerve growth factor-related" evidence="5">
    <location>
        <begin position="246"/>
        <end position="351"/>
    </location>
</feature>
<dbReference type="InterPro" id="IPR019846">
    <property type="entry name" value="Nerve_growth_factor_CS"/>
</dbReference>
<dbReference type="InterPro" id="IPR029034">
    <property type="entry name" value="Cystine-knot_cytokine"/>
</dbReference>
<evidence type="ECO:0000313" key="6">
    <source>
        <dbReference type="Proteomes" id="UP001318040"/>
    </source>
</evidence>
<dbReference type="Pfam" id="PF00243">
    <property type="entry name" value="NGF"/>
    <property type="match status" value="1"/>
</dbReference>
<feature type="compositionally biased region" description="Acidic residues" evidence="3">
    <location>
        <begin position="203"/>
        <end position="216"/>
    </location>
</feature>
<feature type="signal peptide" evidence="4">
    <location>
        <begin position="1"/>
        <end position="25"/>
    </location>
</feature>
<dbReference type="PANTHER" id="PTHR11589">
    <property type="entry name" value="NERVE GROWTH FACTOR NGF -RELATED"/>
    <property type="match status" value="1"/>
</dbReference>
<evidence type="ECO:0000256" key="3">
    <source>
        <dbReference type="SAM" id="MobiDB-lite"/>
    </source>
</evidence>
<dbReference type="GO" id="GO:0050804">
    <property type="term" value="P:modulation of chemical synaptic transmission"/>
    <property type="evidence" value="ECO:0007669"/>
    <property type="project" value="TreeGrafter"/>
</dbReference>
<dbReference type="GO" id="GO:0021675">
    <property type="term" value="P:nerve development"/>
    <property type="evidence" value="ECO:0007669"/>
    <property type="project" value="TreeGrafter"/>
</dbReference>
<evidence type="ECO:0000256" key="1">
    <source>
        <dbReference type="ARBA" id="ARBA00010783"/>
    </source>
</evidence>
<dbReference type="KEGG" id="pmrn:116956417"/>
<keyword evidence="6" id="KW-1185">Reference proteome</keyword>
<sequence>MGAAVKADTAMRNLLLLLLLLLAHSGGVLLPSSSSAAAAAAAATAQQGGPGAPGGVAAVGAGGGPFGGRSAAQQQQQQQQRRRQGSPPPPPPPPLLVRLLREKLSRARVARWPSASRRDGAPARWRHRGQTAAAAPPPGPAAPPVFGSGSARPGTEDAPAPSPRVILSERRPLAPPPLFGIGEAAAAAAAAAAASAIAAAEERAEEAEEEAEEEEIGVGVGAGGAPWVAGPANGTARSKRHPQGRVHRGEYSVCDSESRWVTDKPSAFDIHGHRVRVLLEFSTAGRPVRQYFYETRCKGGGGFGSSCRGIDERHWDSRCKTTQSYVRALTLDKSGQSVWTWIRIDTACVCTLTRKFGRY</sequence>
<dbReference type="GO" id="GO:0008021">
    <property type="term" value="C:synaptic vesicle"/>
    <property type="evidence" value="ECO:0007669"/>
    <property type="project" value="TreeGrafter"/>
</dbReference>
<feature type="compositionally biased region" description="Pro residues" evidence="3">
    <location>
        <begin position="86"/>
        <end position="95"/>
    </location>
</feature>
<dbReference type="FunFam" id="2.10.90.10:FF:000002">
    <property type="entry name" value="Brain-derived neurotrophic factor"/>
    <property type="match status" value="1"/>
</dbReference>
<dbReference type="AlphaFoldDB" id="A0AAJ7XGX0"/>
<evidence type="ECO:0000256" key="4">
    <source>
        <dbReference type="SAM" id="SignalP"/>
    </source>
</evidence>
<name>A0AAJ7XGX0_PETMA</name>
<feature type="chain" id="PRO_5042485294" evidence="4">
    <location>
        <begin position="26"/>
        <end position="359"/>
    </location>
</feature>
<dbReference type="GO" id="GO:0043524">
    <property type="term" value="P:negative regulation of neuron apoptotic process"/>
    <property type="evidence" value="ECO:0007669"/>
    <property type="project" value="TreeGrafter"/>
</dbReference>
<dbReference type="GO" id="GO:0030425">
    <property type="term" value="C:dendrite"/>
    <property type="evidence" value="ECO:0007669"/>
    <property type="project" value="TreeGrafter"/>
</dbReference>
<dbReference type="GO" id="GO:0005163">
    <property type="term" value="F:nerve growth factor receptor binding"/>
    <property type="evidence" value="ECO:0007669"/>
    <property type="project" value="TreeGrafter"/>
</dbReference>
<keyword evidence="2" id="KW-0339">Growth factor</keyword>
<dbReference type="InterPro" id="IPR002072">
    <property type="entry name" value="Nerve_growth_factor-rel"/>
</dbReference>
<evidence type="ECO:0000256" key="2">
    <source>
        <dbReference type="ARBA" id="ARBA00023030"/>
    </source>
</evidence>
<feature type="region of interest" description="Disordered" evidence="3">
    <location>
        <begin position="200"/>
        <end position="225"/>
    </location>
</feature>
<feature type="region of interest" description="Disordered" evidence="3">
    <location>
        <begin position="108"/>
        <end position="166"/>
    </location>
</feature>
<organism evidence="6 7">
    <name type="scientific">Petromyzon marinus</name>
    <name type="common">Sea lamprey</name>
    <dbReference type="NCBI Taxonomy" id="7757"/>
    <lineage>
        <taxon>Eukaryota</taxon>
        <taxon>Metazoa</taxon>
        <taxon>Chordata</taxon>
        <taxon>Craniata</taxon>
        <taxon>Vertebrata</taxon>
        <taxon>Cyclostomata</taxon>
        <taxon>Hyperoartia</taxon>
        <taxon>Petromyzontiformes</taxon>
        <taxon>Petromyzontidae</taxon>
        <taxon>Petromyzon</taxon>
    </lineage>
</organism>
<feature type="compositionally biased region" description="Low complexity" evidence="3">
    <location>
        <begin position="68"/>
        <end position="79"/>
    </location>
</feature>
<comment type="similarity">
    <text evidence="1">Belongs to the NGF-beta family.</text>
</comment>
<dbReference type="GO" id="GO:0008083">
    <property type="term" value="F:growth factor activity"/>
    <property type="evidence" value="ECO:0007669"/>
    <property type="project" value="UniProtKB-KW"/>
</dbReference>
<gene>
    <name evidence="7" type="primary">LOC116956417</name>
</gene>
<reference evidence="7" key="1">
    <citation type="submission" date="2025-08" db="UniProtKB">
        <authorList>
            <consortium name="RefSeq"/>
        </authorList>
    </citation>
    <scope>IDENTIFICATION</scope>
    <source>
        <tissue evidence="7">Sperm</tissue>
    </source>
</reference>
<dbReference type="GO" id="GO:0005615">
    <property type="term" value="C:extracellular space"/>
    <property type="evidence" value="ECO:0007669"/>
    <property type="project" value="TreeGrafter"/>
</dbReference>
<dbReference type="PROSITE" id="PS50270">
    <property type="entry name" value="NGF_2"/>
    <property type="match status" value="1"/>
</dbReference>
<dbReference type="PANTHER" id="PTHR11589:SF11">
    <property type="entry name" value="PREPRO-NEUROTROPHIN"/>
    <property type="match status" value="1"/>
</dbReference>
<dbReference type="PROSITE" id="PS00248">
    <property type="entry name" value="NGF_1"/>
    <property type="match status" value="1"/>
</dbReference>
<evidence type="ECO:0000313" key="7">
    <source>
        <dbReference type="RefSeq" id="XP_032833900.1"/>
    </source>
</evidence>
<accession>A0AAJ7XGX0</accession>
<dbReference type="SUPFAM" id="SSF57501">
    <property type="entry name" value="Cystine-knot cytokines"/>
    <property type="match status" value="1"/>
</dbReference>
<evidence type="ECO:0000259" key="5">
    <source>
        <dbReference type="SMART" id="SM00140"/>
    </source>
</evidence>
<dbReference type="Gene3D" id="2.10.90.10">
    <property type="entry name" value="Cystine-knot cytokines"/>
    <property type="match status" value="1"/>
</dbReference>
<dbReference type="Proteomes" id="UP001318040">
    <property type="component" value="Chromosome 65"/>
</dbReference>
<proteinExistence type="inferred from homology"/>
<protein>
    <submittedName>
        <fullName evidence="7">Neurotrophin-3-like</fullName>
    </submittedName>
</protein>
<dbReference type="GO" id="GO:0030424">
    <property type="term" value="C:axon"/>
    <property type="evidence" value="ECO:0007669"/>
    <property type="project" value="TreeGrafter"/>
</dbReference>
<dbReference type="RefSeq" id="XP_032833900.1">
    <property type="nucleotide sequence ID" value="XM_032978009.1"/>
</dbReference>
<dbReference type="InterPro" id="IPR020408">
    <property type="entry name" value="Nerve_growth_factor-like"/>
</dbReference>
<dbReference type="GO" id="GO:0038180">
    <property type="term" value="P:nerve growth factor signaling pathway"/>
    <property type="evidence" value="ECO:0007669"/>
    <property type="project" value="TreeGrafter"/>
</dbReference>
<dbReference type="SMART" id="SM00140">
    <property type="entry name" value="NGF"/>
    <property type="match status" value="1"/>
</dbReference>
<dbReference type="PRINTS" id="PR00268">
    <property type="entry name" value="NGF"/>
</dbReference>
<keyword evidence="4" id="KW-0732">Signal</keyword>
<dbReference type="GO" id="GO:0048812">
    <property type="term" value="P:neuron projection morphogenesis"/>
    <property type="evidence" value="ECO:0007669"/>
    <property type="project" value="TreeGrafter"/>
</dbReference>
<dbReference type="GO" id="GO:0007169">
    <property type="term" value="P:cell surface receptor protein tyrosine kinase signaling pathway"/>
    <property type="evidence" value="ECO:0007669"/>
    <property type="project" value="TreeGrafter"/>
</dbReference>
<feature type="region of interest" description="Disordered" evidence="3">
    <location>
        <begin position="46"/>
        <end position="96"/>
    </location>
</feature>